<organism evidence="2 3">
    <name type="scientific">SAR86 cluster bacterium</name>
    <dbReference type="NCBI Taxonomy" id="2030880"/>
    <lineage>
        <taxon>Bacteria</taxon>
        <taxon>Pseudomonadati</taxon>
        <taxon>Pseudomonadota</taxon>
        <taxon>Gammaproteobacteria</taxon>
        <taxon>SAR86 cluster</taxon>
    </lineage>
</organism>
<dbReference type="InterPro" id="IPR003709">
    <property type="entry name" value="VanY-like_core_dom"/>
</dbReference>
<dbReference type="GO" id="GO:0006508">
    <property type="term" value="P:proteolysis"/>
    <property type="evidence" value="ECO:0007669"/>
    <property type="project" value="InterPro"/>
</dbReference>
<comment type="caution">
    <text evidence="2">The sequence shown here is derived from an EMBL/GenBank/DDBJ whole genome shotgun (WGS) entry which is preliminary data.</text>
</comment>
<dbReference type="PANTHER" id="PTHR34385:SF1">
    <property type="entry name" value="PEPTIDOGLYCAN L-ALANYL-D-GLUTAMATE ENDOPEPTIDASE CWLK"/>
    <property type="match status" value="1"/>
</dbReference>
<accession>A0A2A5C6Q8</accession>
<feature type="domain" description="D-alanyl-D-alanine carboxypeptidase-like core" evidence="1">
    <location>
        <begin position="2"/>
        <end position="124"/>
    </location>
</feature>
<dbReference type="Pfam" id="PF02557">
    <property type="entry name" value="VanY"/>
    <property type="match status" value="1"/>
</dbReference>
<dbReference type="Proteomes" id="UP000228987">
    <property type="component" value="Unassembled WGS sequence"/>
</dbReference>
<proteinExistence type="predicted"/>
<dbReference type="PANTHER" id="PTHR34385">
    <property type="entry name" value="D-ALANYL-D-ALANINE CARBOXYPEPTIDASE"/>
    <property type="match status" value="1"/>
</dbReference>
<dbReference type="InterPro" id="IPR052179">
    <property type="entry name" value="DD-CPase-like"/>
</dbReference>
<gene>
    <name evidence="2" type="ORF">COA71_13595</name>
</gene>
<dbReference type="InterPro" id="IPR009045">
    <property type="entry name" value="Zn_M74/Hedgehog-like"/>
</dbReference>
<dbReference type="SUPFAM" id="SSF55166">
    <property type="entry name" value="Hedgehog/DD-peptidase"/>
    <property type="match status" value="1"/>
</dbReference>
<reference evidence="3" key="1">
    <citation type="submission" date="2017-08" db="EMBL/GenBank/DDBJ databases">
        <title>A dynamic microbial community with high functional redundancy inhabits the cold, oxic subseafloor aquifer.</title>
        <authorList>
            <person name="Tully B.J."/>
            <person name="Wheat C.G."/>
            <person name="Glazer B.T."/>
            <person name="Huber J.A."/>
        </authorList>
    </citation>
    <scope>NUCLEOTIDE SEQUENCE [LARGE SCALE GENOMIC DNA]</scope>
</reference>
<dbReference type="GO" id="GO:0008233">
    <property type="term" value="F:peptidase activity"/>
    <property type="evidence" value="ECO:0007669"/>
    <property type="project" value="InterPro"/>
</dbReference>
<evidence type="ECO:0000259" key="1">
    <source>
        <dbReference type="Pfam" id="PF02557"/>
    </source>
</evidence>
<sequence>MEASTLTSWQLMQAAALQEGIELQLVSAYRSVEYQRKLFLKKMNAGLSIDEILKVNAAPGYSEHHSGKALDLTCPGAECLEESFENTPAFAWLERNATDYAFLMSFPKNNEHGFLYEPWHWCFKNK</sequence>
<protein>
    <recommendedName>
        <fullName evidence="1">D-alanyl-D-alanine carboxypeptidase-like core domain-containing protein</fullName>
    </recommendedName>
</protein>
<dbReference type="Gene3D" id="3.30.1380.10">
    <property type="match status" value="1"/>
</dbReference>
<evidence type="ECO:0000313" key="2">
    <source>
        <dbReference type="EMBL" id="PCJ39487.1"/>
    </source>
</evidence>
<dbReference type="EMBL" id="NVWI01000014">
    <property type="protein sequence ID" value="PCJ39487.1"/>
    <property type="molecule type" value="Genomic_DNA"/>
</dbReference>
<name>A0A2A5C6Q8_9GAMM</name>
<dbReference type="CDD" id="cd14852">
    <property type="entry name" value="LD-carboxypeptidase"/>
    <property type="match status" value="1"/>
</dbReference>
<dbReference type="AlphaFoldDB" id="A0A2A5C6Q8"/>
<evidence type="ECO:0000313" key="3">
    <source>
        <dbReference type="Proteomes" id="UP000228987"/>
    </source>
</evidence>
<dbReference type="InterPro" id="IPR058193">
    <property type="entry name" value="VanY/YodJ_core_dom"/>
</dbReference>